<reference evidence="1 2" key="1">
    <citation type="journal article" date="2018" name="Mol. Biol. Evol.">
        <title>Broad Genomic Sampling Reveals a Smut Pathogenic Ancestry of the Fungal Clade Ustilaginomycotina.</title>
        <authorList>
            <person name="Kijpornyongpan T."/>
            <person name="Mondo S.J."/>
            <person name="Barry K."/>
            <person name="Sandor L."/>
            <person name="Lee J."/>
            <person name="Lipzen A."/>
            <person name="Pangilinan J."/>
            <person name="LaButti K."/>
            <person name="Hainaut M."/>
            <person name="Henrissat B."/>
            <person name="Grigoriev I.V."/>
            <person name="Spatafora J.W."/>
            <person name="Aime M.C."/>
        </authorList>
    </citation>
    <scope>NUCLEOTIDE SEQUENCE [LARGE SCALE GENOMIC DNA]</scope>
    <source>
        <strain evidence="1 2">SA 807</strain>
    </source>
</reference>
<evidence type="ECO:0000313" key="1">
    <source>
        <dbReference type="EMBL" id="PWN50151.1"/>
    </source>
</evidence>
<feature type="non-terminal residue" evidence="1">
    <location>
        <position position="80"/>
    </location>
</feature>
<proteinExistence type="predicted"/>
<accession>A0ACD0NWJ1</accession>
<dbReference type="Proteomes" id="UP000245626">
    <property type="component" value="Unassembled WGS sequence"/>
</dbReference>
<feature type="non-terminal residue" evidence="1">
    <location>
        <position position="1"/>
    </location>
</feature>
<organism evidence="1 2">
    <name type="scientific">Violaceomyces palustris</name>
    <dbReference type="NCBI Taxonomy" id="1673888"/>
    <lineage>
        <taxon>Eukaryota</taxon>
        <taxon>Fungi</taxon>
        <taxon>Dikarya</taxon>
        <taxon>Basidiomycota</taxon>
        <taxon>Ustilaginomycotina</taxon>
        <taxon>Ustilaginomycetes</taxon>
        <taxon>Violaceomycetales</taxon>
        <taxon>Violaceomycetaceae</taxon>
        <taxon>Violaceomyces</taxon>
    </lineage>
</organism>
<dbReference type="EMBL" id="KZ819963">
    <property type="protein sequence ID" value="PWN50151.1"/>
    <property type="molecule type" value="Genomic_DNA"/>
</dbReference>
<sequence length="80" mass="9048">FPASLPIPWFPALEPLLRVPPPHPTESGDEKRYHPPAPPTCKYESHPHSRSKRDRCKGGGEVTLASDRHFILAWKRSVTI</sequence>
<gene>
    <name evidence="1" type="ORF">IE53DRAFT_387573</name>
</gene>
<protein>
    <submittedName>
        <fullName evidence="1">Uncharacterized protein</fullName>
    </submittedName>
</protein>
<keyword evidence="2" id="KW-1185">Reference proteome</keyword>
<evidence type="ECO:0000313" key="2">
    <source>
        <dbReference type="Proteomes" id="UP000245626"/>
    </source>
</evidence>
<name>A0ACD0NWJ1_9BASI</name>